<protein>
    <submittedName>
        <fullName evidence="1">Uncharacterized protein</fullName>
    </submittedName>
</protein>
<reference evidence="2" key="1">
    <citation type="journal article" date="2016" name="Nat. Commun.">
        <title>The Gonium pectorale genome demonstrates co-option of cell cycle regulation during the evolution of multicellularity.</title>
        <authorList>
            <person name="Hanschen E.R."/>
            <person name="Marriage T.N."/>
            <person name="Ferris P.J."/>
            <person name="Hamaji T."/>
            <person name="Toyoda A."/>
            <person name="Fujiyama A."/>
            <person name="Neme R."/>
            <person name="Noguchi H."/>
            <person name="Minakuchi Y."/>
            <person name="Suzuki M."/>
            <person name="Kawai-Toyooka H."/>
            <person name="Smith D.R."/>
            <person name="Sparks H."/>
            <person name="Anderson J."/>
            <person name="Bakaric R."/>
            <person name="Luria V."/>
            <person name="Karger A."/>
            <person name="Kirschner M.W."/>
            <person name="Durand P.M."/>
            <person name="Michod R.E."/>
            <person name="Nozaki H."/>
            <person name="Olson B.J."/>
        </authorList>
    </citation>
    <scope>NUCLEOTIDE SEQUENCE [LARGE SCALE GENOMIC DNA]</scope>
    <source>
        <strain evidence="2">NIES-2863</strain>
    </source>
</reference>
<evidence type="ECO:0000313" key="1">
    <source>
        <dbReference type="EMBL" id="KXZ41534.1"/>
    </source>
</evidence>
<comment type="caution">
    <text evidence="1">The sequence shown here is derived from an EMBL/GenBank/DDBJ whole genome shotgun (WGS) entry which is preliminary data.</text>
</comment>
<dbReference type="EMBL" id="LSYV01000407">
    <property type="protein sequence ID" value="KXZ41534.1"/>
    <property type="molecule type" value="Genomic_DNA"/>
</dbReference>
<dbReference type="OrthoDB" id="561998at2759"/>
<gene>
    <name evidence="1" type="ORF">GPECTOR_410g252</name>
</gene>
<accession>A0A150FVA3</accession>
<dbReference type="AlphaFoldDB" id="A0A150FVA3"/>
<organism evidence="1 2">
    <name type="scientific">Gonium pectorale</name>
    <name type="common">Green alga</name>
    <dbReference type="NCBI Taxonomy" id="33097"/>
    <lineage>
        <taxon>Eukaryota</taxon>
        <taxon>Viridiplantae</taxon>
        <taxon>Chlorophyta</taxon>
        <taxon>core chlorophytes</taxon>
        <taxon>Chlorophyceae</taxon>
        <taxon>CS clade</taxon>
        <taxon>Chlamydomonadales</taxon>
        <taxon>Volvocaceae</taxon>
        <taxon>Gonium</taxon>
    </lineage>
</organism>
<dbReference type="Proteomes" id="UP000075714">
    <property type="component" value="Unassembled WGS sequence"/>
</dbReference>
<evidence type="ECO:0000313" key="2">
    <source>
        <dbReference type="Proteomes" id="UP000075714"/>
    </source>
</evidence>
<keyword evidence="2" id="KW-1185">Reference proteome</keyword>
<name>A0A150FVA3_GONPE</name>
<sequence length="120" mass="13325">MQEFKQATQGSQAPYLFKDKLLAYWKQLEDQVSTYDVAERFWEGLHPAVRDVSSQGYQPSLGALAAAFEHNKAETIKRGRVAAISVEVTEENYDEEDGERRFAFATKVVGRLGAPGAALA</sequence>
<proteinExistence type="predicted"/>